<dbReference type="EMBL" id="QFRI01000005">
    <property type="protein sequence ID" value="PWH81513.1"/>
    <property type="molecule type" value="Genomic_DNA"/>
</dbReference>
<reference evidence="2" key="1">
    <citation type="submission" date="2018-05" db="EMBL/GenBank/DDBJ databases">
        <title>Algibacter marinivivus sp. nov., isolated from sample around a algae.</title>
        <authorList>
            <person name="Lu D."/>
        </authorList>
    </citation>
    <scope>NUCLEOTIDE SEQUENCE [LARGE SCALE GENOMIC DNA]</scope>
    <source>
        <strain evidence="2">ZY111</strain>
    </source>
</reference>
<keyword evidence="2" id="KW-1185">Reference proteome</keyword>
<evidence type="ECO:0000313" key="2">
    <source>
        <dbReference type="Proteomes" id="UP000245375"/>
    </source>
</evidence>
<dbReference type="AlphaFoldDB" id="A0A2U2X153"/>
<evidence type="ECO:0008006" key="3">
    <source>
        <dbReference type="Google" id="ProtNLM"/>
    </source>
</evidence>
<organism evidence="1 2">
    <name type="scientific">Algibacter marinivivus</name>
    <dbReference type="NCBI Taxonomy" id="2100723"/>
    <lineage>
        <taxon>Bacteria</taxon>
        <taxon>Pseudomonadati</taxon>
        <taxon>Bacteroidota</taxon>
        <taxon>Flavobacteriia</taxon>
        <taxon>Flavobacteriales</taxon>
        <taxon>Flavobacteriaceae</taxon>
        <taxon>Algibacter</taxon>
    </lineage>
</organism>
<name>A0A2U2X153_9FLAO</name>
<sequence length="490" mass="57392">MKNIFTLTFICLTCFYIDAQNITAKLVDKNTGVPIQYASIKTGKYSGVISNEEGYFTINTENETLKTISVSCLGYQNKELSLEDIKTLNFIIKLDEAINELGEVYISNKNPNADSIISKVKSRLTSNYKSTLNKYNIFRRTTDYVDFKNLKFEIEKASHVKKRNLESVNNDLQALSNKVRESDIVQFEDFKGEFYTFNKDSSKLVVNKATQLLDYKNDFSIEQIQEKSQKIVLKYLDTTKTYKLKSGLFKIEDSLSLKDENSEENNKKEYETSYLNKETRSFFKRSQFYKNSFLNKLLLFDYYEYTYVDVAYNNNELTHIISFTPKKGKAKYTGKLFISDDTYAITRVDYKYYKNRHGEKLNLRLILGIKYIENICSGTFLFEKDSSNIYHPKYLKRTTGSYFYVNRDVKFIENSKARNKVSFSFKIEGDNRNKEELLFTANNKLSLADFESIKQKKVVPYKQLSKFEKTIWDNEQIIEPSSEMKTFQSD</sequence>
<dbReference type="Proteomes" id="UP000245375">
    <property type="component" value="Unassembled WGS sequence"/>
</dbReference>
<dbReference type="InterPro" id="IPR008969">
    <property type="entry name" value="CarboxyPept-like_regulatory"/>
</dbReference>
<accession>A0A2U2X153</accession>
<proteinExistence type="predicted"/>
<dbReference type="SUPFAM" id="SSF49464">
    <property type="entry name" value="Carboxypeptidase regulatory domain-like"/>
    <property type="match status" value="1"/>
</dbReference>
<reference evidence="2" key="3">
    <citation type="submission" date="2018-05" db="EMBL/GenBank/DDBJ databases">
        <authorList>
            <person name="Lu D."/>
        </authorList>
    </citation>
    <scope>NUCLEOTIDE SEQUENCE [LARGE SCALE GENOMIC DNA]</scope>
    <source>
        <strain evidence="2">ZY111</strain>
    </source>
</reference>
<dbReference type="Pfam" id="PF13715">
    <property type="entry name" value="CarbopepD_reg_2"/>
    <property type="match status" value="1"/>
</dbReference>
<gene>
    <name evidence="1" type="ORF">DIS18_14625</name>
</gene>
<dbReference type="RefSeq" id="WP_109353831.1">
    <property type="nucleotide sequence ID" value="NZ_QFRI01000005.1"/>
</dbReference>
<comment type="caution">
    <text evidence="1">The sequence shown here is derived from an EMBL/GenBank/DDBJ whole genome shotgun (WGS) entry which is preliminary data.</text>
</comment>
<dbReference type="OrthoDB" id="1433475at2"/>
<reference evidence="1 2" key="2">
    <citation type="submission" date="2018-05" db="EMBL/GenBank/DDBJ databases">
        <title>Algibacter marinivivus sp. nov., isolated from sample around a algae.</title>
        <authorList>
            <person name="Zhong X."/>
        </authorList>
    </citation>
    <scope>NUCLEOTIDE SEQUENCE [LARGE SCALE GENOMIC DNA]</scope>
    <source>
        <strain evidence="1 2">ZY111</strain>
    </source>
</reference>
<protein>
    <recommendedName>
        <fullName evidence="3">CarboxypepD_reg-like domain-containing protein</fullName>
    </recommendedName>
</protein>
<evidence type="ECO:0000313" key="1">
    <source>
        <dbReference type="EMBL" id="PWH81513.1"/>
    </source>
</evidence>